<reference evidence="2 3" key="1">
    <citation type="submission" date="2024-09" db="EMBL/GenBank/DDBJ databases">
        <authorList>
            <person name="Sun Q."/>
            <person name="Mori K."/>
        </authorList>
    </citation>
    <scope>NUCLEOTIDE SEQUENCE [LARGE SCALE GENOMIC DNA]</scope>
    <source>
        <strain evidence="2 3">TBRC 1432</strain>
    </source>
</reference>
<proteinExistence type="predicted"/>
<feature type="transmembrane region" description="Helical" evidence="1">
    <location>
        <begin position="358"/>
        <end position="376"/>
    </location>
</feature>
<dbReference type="EMBL" id="JBHLUD010000002">
    <property type="protein sequence ID" value="MFC0541714.1"/>
    <property type="molecule type" value="Genomic_DNA"/>
</dbReference>
<keyword evidence="1" id="KW-0812">Transmembrane</keyword>
<evidence type="ECO:0000256" key="1">
    <source>
        <dbReference type="SAM" id="Phobius"/>
    </source>
</evidence>
<keyword evidence="1" id="KW-1133">Transmembrane helix</keyword>
<feature type="transmembrane region" description="Helical" evidence="1">
    <location>
        <begin position="166"/>
        <end position="188"/>
    </location>
</feature>
<organism evidence="2 3">
    <name type="scientific">Kutzneria chonburiensis</name>
    <dbReference type="NCBI Taxonomy" id="1483604"/>
    <lineage>
        <taxon>Bacteria</taxon>
        <taxon>Bacillati</taxon>
        <taxon>Actinomycetota</taxon>
        <taxon>Actinomycetes</taxon>
        <taxon>Pseudonocardiales</taxon>
        <taxon>Pseudonocardiaceae</taxon>
        <taxon>Kutzneria</taxon>
    </lineage>
</organism>
<sequence>MIFLFVQILVAPSSTLFPDSNQYSIIAYRFLGDSEQTAVEKTVGQWCADQARHQAQANDARMVPDRAFDPARSRRSCVADNTDNVEFTGQPRYHQIFTPRIGYPLAVAALVPLAGMRIALWAVPVGCTLLAGILLWYLLIAVGLRSSVAAVGQALLYVLPTGTWGVLSLSEGPALLGVVAAMLGSVLLSTGRRRSGIATLIAGLVVAGLVKYSTALPFAGVLVVVALVGLWRRAGDRRGLLFLGVTGAAVTGAVVLVSSLLRLPGMAESLQDSFTDHFHQPDVPDPFARLLEVNGRYWLQWLTFTPMNVTLLAGSVVGGWAMWRRDRFVALLVLACGALGFALTAAHPEVTQGDRLYVLAWLIPVVGLPIAVQRLVDSARTTVLDVVVPADSPLTCR</sequence>
<evidence type="ECO:0008006" key="4">
    <source>
        <dbReference type="Google" id="ProtNLM"/>
    </source>
</evidence>
<feature type="transmembrane region" description="Helical" evidence="1">
    <location>
        <begin position="200"/>
        <end position="228"/>
    </location>
</feature>
<comment type="caution">
    <text evidence="2">The sequence shown here is derived from an EMBL/GenBank/DDBJ whole genome shotgun (WGS) entry which is preliminary data.</text>
</comment>
<feature type="transmembrane region" description="Helical" evidence="1">
    <location>
        <begin position="328"/>
        <end position="346"/>
    </location>
</feature>
<evidence type="ECO:0000313" key="2">
    <source>
        <dbReference type="EMBL" id="MFC0541714.1"/>
    </source>
</evidence>
<keyword evidence="1" id="KW-0472">Membrane</keyword>
<dbReference type="Proteomes" id="UP001589810">
    <property type="component" value="Unassembled WGS sequence"/>
</dbReference>
<feature type="transmembrane region" description="Helical" evidence="1">
    <location>
        <begin position="298"/>
        <end position="321"/>
    </location>
</feature>
<accession>A0ABV6MN46</accession>
<dbReference type="RefSeq" id="WP_273942252.1">
    <property type="nucleotide sequence ID" value="NZ_CP097263.1"/>
</dbReference>
<feature type="transmembrane region" description="Helical" evidence="1">
    <location>
        <begin position="135"/>
        <end position="159"/>
    </location>
</feature>
<evidence type="ECO:0000313" key="3">
    <source>
        <dbReference type="Proteomes" id="UP001589810"/>
    </source>
</evidence>
<name>A0ABV6MN46_9PSEU</name>
<protein>
    <recommendedName>
        <fullName evidence="4">Glycosyltransferase RgtA/B/C/D-like domain-containing protein</fullName>
    </recommendedName>
</protein>
<keyword evidence="3" id="KW-1185">Reference proteome</keyword>
<feature type="transmembrane region" description="Helical" evidence="1">
    <location>
        <begin position="240"/>
        <end position="261"/>
    </location>
</feature>
<gene>
    <name evidence="2" type="ORF">ACFFH7_09490</name>
</gene>